<dbReference type="EMBL" id="JBEVYD010000002">
    <property type="protein sequence ID" value="KAL3235092.1"/>
    <property type="molecule type" value="Genomic_DNA"/>
</dbReference>
<organism evidence="14 15">
    <name type="scientific">Nakaseomyces bracarensis</name>
    <dbReference type="NCBI Taxonomy" id="273131"/>
    <lineage>
        <taxon>Eukaryota</taxon>
        <taxon>Fungi</taxon>
        <taxon>Dikarya</taxon>
        <taxon>Ascomycota</taxon>
        <taxon>Saccharomycotina</taxon>
        <taxon>Saccharomycetes</taxon>
        <taxon>Saccharomycetales</taxon>
        <taxon>Saccharomycetaceae</taxon>
        <taxon>Nakaseomyces</taxon>
    </lineage>
</organism>
<evidence type="ECO:0000256" key="2">
    <source>
        <dbReference type="ARBA" id="ARBA00004317"/>
    </source>
</evidence>
<evidence type="ECO:0000256" key="12">
    <source>
        <dbReference type="SAM" id="MobiDB-lite"/>
    </source>
</evidence>
<protein>
    <recommendedName>
        <fullName evidence="4">Spindle pole body component 110</fullName>
    </recommendedName>
    <alternativeName>
        <fullName evidence="10">Spindle pole body spacer protein SPC110</fullName>
    </alternativeName>
</protein>
<evidence type="ECO:0000256" key="6">
    <source>
        <dbReference type="ARBA" id="ARBA00023054"/>
    </source>
</evidence>
<dbReference type="InterPro" id="IPR040593">
    <property type="entry name" value="Spc110_C"/>
</dbReference>
<feature type="region of interest" description="Disordered" evidence="12">
    <location>
        <begin position="1"/>
        <end position="57"/>
    </location>
</feature>
<accession>A0ABR4P0I1</accession>
<feature type="compositionally biased region" description="Basic and acidic residues" evidence="12">
    <location>
        <begin position="94"/>
        <end position="104"/>
    </location>
</feature>
<evidence type="ECO:0000256" key="10">
    <source>
        <dbReference type="ARBA" id="ARBA00032118"/>
    </source>
</evidence>
<evidence type="ECO:0000256" key="9">
    <source>
        <dbReference type="ARBA" id="ARBA00025064"/>
    </source>
</evidence>
<evidence type="ECO:0000256" key="11">
    <source>
        <dbReference type="SAM" id="Coils"/>
    </source>
</evidence>
<evidence type="ECO:0000256" key="3">
    <source>
        <dbReference type="ARBA" id="ARBA00005853"/>
    </source>
</evidence>
<reference evidence="14 15" key="1">
    <citation type="submission" date="2024-05" db="EMBL/GenBank/DDBJ databases">
        <title>Long read based assembly of the Candida bracarensis genome reveals expanded adhesin content.</title>
        <authorList>
            <person name="Marcet-Houben M."/>
            <person name="Ksiezopolska E."/>
            <person name="Gabaldon T."/>
        </authorList>
    </citation>
    <scope>NUCLEOTIDE SEQUENCE [LARGE SCALE GENOMIC DNA]</scope>
    <source>
        <strain evidence="14 15">CBM6</strain>
    </source>
</reference>
<feature type="domain" description="Spindle pole body component 110 C-terminal" evidence="13">
    <location>
        <begin position="844"/>
        <end position="893"/>
    </location>
</feature>
<keyword evidence="5" id="KW-0963">Cytoplasm</keyword>
<feature type="compositionally biased region" description="Polar residues" evidence="12">
    <location>
        <begin position="375"/>
        <end position="387"/>
    </location>
</feature>
<gene>
    <name evidence="14" type="ORF">RNJ44_02880</name>
</gene>
<feature type="compositionally biased region" description="Polar residues" evidence="12">
    <location>
        <begin position="81"/>
        <end position="92"/>
    </location>
</feature>
<evidence type="ECO:0000256" key="7">
    <source>
        <dbReference type="ARBA" id="ARBA00023212"/>
    </source>
</evidence>
<comment type="similarity">
    <text evidence="3">Belongs to the SPC110 family.</text>
</comment>
<comment type="subcellular location">
    <subcellularLocation>
        <location evidence="2">Cytoplasm</location>
        <location evidence="2">Cytoskeleton</location>
        <location evidence="2">Microtubule organizing center</location>
        <location evidence="2">Spindle pole body</location>
    </subcellularLocation>
    <subcellularLocation>
        <location evidence="1">Nucleus</location>
    </subcellularLocation>
</comment>
<evidence type="ECO:0000256" key="8">
    <source>
        <dbReference type="ARBA" id="ARBA00023242"/>
    </source>
</evidence>
<dbReference type="Gene3D" id="1.10.287.1490">
    <property type="match status" value="1"/>
</dbReference>
<evidence type="ECO:0000256" key="1">
    <source>
        <dbReference type="ARBA" id="ARBA00004123"/>
    </source>
</evidence>
<feature type="coiled-coil region" evidence="11">
    <location>
        <begin position="111"/>
        <end position="138"/>
    </location>
</feature>
<evidence type="ECO:0000256" key="4">
    <source>
        <dbReference type="ARBA" id="ARBA00016285"/>
    </source>
</evidence>
<feature type="region of interest" description="Disordered" evidence="12">
    <location>
        <begin position="81"/>
        <end position="104"/>
    </location>
</feature>
<keyword evidence="7" id="KW-0206">Cytoskeleton</keyword>
<evidence type="ECO:0000259" key="13">
    <source>
        <dbReference type="Pfam" id="PF18520"/>
    </source>
</evidence>
<keyword evidence="15" id="KW-1185">Reference proteome</keyword>
<evidence type="ECO:0000313" key="15">
    <source>
        <dbReference type="Proteomes" id="UP001623330"/>
    </source>
</evidence>
<name>A0ABR4P0I1_9SACH</name>
<feature type="region of interest" description="Disordered" evidence="12">
    <location>
        <begin position="375"/>
        <end position="400"/>
    </location>
</feature>
<dbReference type="Proteomes" id="UP001623330">
    <property type="component" value="Unassembled WGS sequence"/>
</dbReference>
<feature type="compositionally biased region" description="Basic residues" evidence="12">
    <location>
        <begin position="39"/>
        <end position="48"/>
    </location>
</feature>
<evidence type="ECO:0000256" key="5">
    <source>
        <dbReference type="ARBA" id="ARBA00022490"/>
    </source>
</evidence>
<sequence>MSEIKNFEFTPIGYVKSKQGVNDPAETAMSPTTAGGQRSPRHVNKAARRSIDDTVNSSRIADENDTFDDTLPELEVRKISQYQRRNFPQKNSPRVRDENRNDERAEVSDILAKTSNPIKDQEKKIKDLEHENTVLKVKNVSYRSLLANYSNTPGSQNNLNLIEEVSIWKTKYLETNEKLIKVKRDYEEYINRIEASKEADNNTNLNNGQIDQANVLPIDNPEYIKERETILEELEKVTNDFKDLRKRYSDIEKRYMSLQDELKHERDDKRYMEDQYNVQMDDLKNELGDKLKSIQEQEKKISSLESQLESVGTQSGSETQGLIQELKQKDNNISELQNTIEEKTKNIRNIKNELSEKELLLKETEEKYKSVQDEYNSYKQQTKSKLSNSEHDQTTSTRQLEELKFIRSRLEKENKELKDQITTLEKDLKKSENRNTEMKEDLQRAQEQNKSLEKQYSEKINLLATKLSSTESDLNESNKLVDNLKKDLTEAKSELDDAAKTIKELHHEIIQNATRSKDQINAKLLERNSEIASLKQEIETLDAKLFETKSELDRINSTSEEDHKLEIRRLKNNFEMEKESIEREVKILSTERERLEDIHKMEIESLERKYDILKRENDRILNQEKNENRSMDQYIKEKNDHIKELNENIRTLLNEKTDFQTQLESFKESKEHYKNDLKDALSTIDRLKVELTSIKEMKFSGDSNVEKKYNKLKEEFKLMKKGYLDEMIKLQNRNRELSTEIQKRMEGSLPSSAQGLVRDKLDYYKLKYNNEVRQNNDLKVINEYLNRVLRASAQDIRLNLLKVENDLNIDIQRDRNGLASNPLAGKRPYSSSDDYRGAQYRRYSFKKLRFKTVALAVLSVIRMHRTGRKHNWDEQRIRYLQRKIITEEDRITW</sequence>
<feature type="compositionally biased region" description="Basic and acidic residues" evidence="12">
    <location>
        <begin position="388"/>
        <end position="400"/>
    </location>
</feature>
<keyword evidence="6 11" id="KW-0175">Coiled coil</keyword>
<dbReference type="Pfam" id="PF18520">
    <property type="entry name" value="Spc110_C"/>
    <property type="match status" value="1"/>
</dbReference>
<evidence type="ECO:0000313" key="14">
    <source>
        <dbReference type="EMBL" id="KAL3235092.1"/>
    </source>
</evidence>
<keyword evidence="8" id="KW-0539">Nucleus</keyword>
<dbReference type="Gene3D" id="6.10.310.10">
    <property type="match status" value="1"/>
</dbReference>
<comment type="caution">
    <text evidence="14">The sequence shown here is derived from an EMBL/GenBank/DDBJ whole genome shotgun (WGS) entry which is preliminary data.</text>
</comment>
<proteinExistence type="inferred from homology"/>
<comment type="function">
    <text evidence="9">Component of the spindle pole body (SPB) required for the proper execution of spindle pole body (SPB) duplication. Potential role in cross-linking filaments or anchoring other molecules. It is essential for growth.</text>
</comment>